<keyword evidence="1" id="KW-0808">Transferase</keyword>
<dbReference type="EMBL" id="CP006704">
    <property type="protein sequence ID" value="AIJ47041.1"/>
    <property type="molecule type" value="Genomic_DNA"/>
</dbReference>
<reference evidence="1 2" key="1">
    <citation type="journal article" date="2014" name="Genome Announc.">
        <title>Complete Genome Sequence of Polychlorinated Biphenyl Degrader Comamonas testosteroni TK102 (NBRC 109938).</title>
        <authorList>
            <person name="Fukuda K."/>
            <person name="Hosoyama A."/>
            <person name="Tsuchikane K."/>
            <person name="Ohji S."/>
            <person name="Yamazoe A."/>
            <person name="Fujita N."/>
            <person name="Shintani M."/>
            <person name="Kimbara K."/>
        </authorList>
    </citation>
    <scope>NUCLEOTIDE SEQUENCE [LARGE SCALE GENOMIC DNA]</scope>
    <source>
        <strain evidence="1">TK102</strain>
    </source>
</reference>
<name>A0A076PQS5_COMTE</name>
<dbReference type="KEGG" id="ctes:O987_14640"/>
<sequence length="99" mass="11103">MQKQPPTTAAAPLFQLGRCVATVGADDLLRRLALNPYDLLSRHVRGDWGDLDESDKSLNRRALLDRSRLMSSYSVGDKKVWVITDADWAVTTILLPSEY</sequence>
<dbReference type="AlphaFoldDB" id="A0A076PQS5"/>
<accession>A0A076PQS5</accession>
<dbReference type="HOGENOM" id="CLU_162353_1_0_4"/>
<gene>
    <name evidence="1" type="ORF">O987_14640</name>
</gene>
<keyword evidence="1" id="KW-0489">Methyltransferase</keyword>
<dbReference type="GO" id="GO:0032259">
    <property type="term" value="P:methylation"/>
    <property type="evidence" value="ECO:0007669"/>
    <property type="project" value="UniProtKB-KW"/>
</dbReference>
<proteinExistence type="predicted"/>
<evidence type="ECO:0000313" key="2">
    <source>
        <dbReference type="Proteomes" id="UP000028782"/>
    </source>
</evidence>
<dbReference type="GO" id="GO:0008168">
    <property type="term" value="F:methyltransferase activity"/>
    <property type="evidence" value="ECO:0007669"/>
    <property type="project" value="UniProtKB-KW"/>
</dbReference>
<organism evidence="1 2">
    <name type="scientific">Comamonas testosteroni TK102</name>
    <dbReference type="NCBI Taxonomy" id="1392005"/>
    <lineage>
        <taxon>Bacteria</taxon>
        <taxon>Pseudomonadati</taxon>
        <taxon>Pseudomonadota</taxon>
        <taxon>Betaproteobacteria</taxon>
        <taxon>Burkholderiales</taxon>
        <taxon>Comamonadaceae</taxon>
        <taxon>Comamonas</taxon>
    </lineage>
</organism>
<protein>
    <submittedName>
        <fullName evidence="1">Type I restriction-modification system methyltransferase subunit</fullName>
    </submittedName>
</protein>
<dbReference type="Proteomes" id="UP000028782">
    <property type="component" value="Chromosome"/>
</dbReference>
<evidence type="ECO:0000313" key="1">
    <source>
        <dbReference type="EMBL" id="AIJ47041.1"/>
    </source>
</evidence>